<organism evidence="1 2">
    <name type="scientific">Amphritea atlantica</name>
    <dbReference type="NCBI Taxonomy" id="355243"/>
    <lineage>
        <taxon>Bacteria</taxon>
        <taxon>Pseudomonadati</taxon>
        <taxon>Pseudomonadota</taxon>
        <taxon>Gammaproteobacteria</taxon>
        <taxon>Oceanospirillales</taxon>
        <taxon>Oceanospirillaceae</taxon>
        <taxon>Amphritea</taxon>
    </lineage>
</organism>
<dbReference type="Proteomes" id="UP000198749">
    <property type="component" value="Unassembled WGS sequence"/>
</dbReference>
<protein>
    <submittedName>
        <fullName evidence="1">Fatty acid cis/trans isomerase (CTI)</fullName>
    </submittedName>
</protein>
<name>A0A1H9IIK0_9GAMM</name>
<dbReference type="Pfam" id="PF06934">
    <property type="entry name" value="CTI"/>
    <property type="match status" value="1"/>
</dbReference>
<keyword evidence="2" id="KW-1185">Reference proteome</keyword>
<dbReference type="AlphaFoldDB" id="A0A1H9IIK0"/>
<dbReference type="InterPro" id="IPR010706">
    <property type="entry name" value="Fatty_acid_cis-trans_isomerase"/>
</dbReference>
<accession>A0A1H9IIK0</accession>
<dbReference type="STRING" id="355243.SAMN03080615_02581"/>
<dbReference type="OrthoDB" id="9809746at2"/>
<dbReference type="GO" id="GO:0016853">
    <property type="term" value="F:isomerase activity"/>
    <property type="evidence" value="ECO:0007669"/>
    <property type="project" value="UniProtKB-KW"/>
</dbReference>
<evidence type="ECO:0000313" key="2">
    <source>
        <dbReference type="Proteomes" id="UP000198749"/>
    </source>
</evidence>
<reference evidence="2" key="1">
    <citation type="submission" date="2016-10" db="EMBL/GenBank/DDBJ databases">
        <authorList>
            <person name="Varghese N."/>
            <person name="Submissions S."/>
        </authorList>
    </citation>
    <scope>NUCLEOTIDE SEQUENCE [LARGE SCALE GENOMIC DNA]</scope>
    <source>
        <strain evidence="2">DSM 18887</strain>
    </source>
</reference>
<proteinExistence type="predicted"/>
<dbReference type="RefSeq" id="WP_091358866.1">
    <property type="nucleotide sequence ID" value="NZ_AP025284.1"/>
</dbReference>
<sequence length="810" mass="93282">MKKPVQGRTYASVIFVVGILFLFSDNDRQAEQVKPRVITATQSYSFTQNIRPILDTKCLACHSCYDAPCQLKLESFQGLERGASKARVYDGGRLKDSPPTRLYIDAQTPEEWLKKGFYSVLSEYSDKADNTTPPLMQQMLDLGQNNPLTTNTRVPDTIELGFDRVNYCPAPGEFNDYVDKFPHGGMPLAVSGLDKQEYQTLSTWLKQGAKIDTPPVAISDTDQLMISRWEDWLNRRDKRSILLSRYLYEHLFLGHLYLNSADQSDGQNHPTTRFYQLIRSYTPAGEKPVIVPTVRPNDRPDNTPQQRFYYRLIPLPGTVVHKTHITYRFDSQRLEQYQKLFYSTDWQVDSLPGYGYEERSNPFITFAAIPAKLRYRFLLNDARFFVRNFIRGPVCRGQIATNVIRDQFWVMFESPDTELYSNNPEYQLSVNDYLGLPGEKSSLLDFGSQWFTYSDKRNSYLDMRQKAYQQAYPSGAVLQQIWDGDQTNDNAFLTVFRHHNSASVTSGWQGEIPLTAWVMGYPLLERTYYELVVNFDVFGSVSHQAQTRLYFDLIRNGSETNFLRFMPAASRQTIYSDWYQSSARIKAKITYHDLDTRTPSNIAFSSDKPKEELLRTLLERYPQLTGTDNINRCNDCKQRIPGSANENDTLALSNIAAKPAADLTAIKWLPEVTFVRINLDKTTTDSDSATADKQFKVFTLLRNRRHSSVAFLLGESLRYQEDLDTLTILSEPVGSYPNLILQLKQSQLDDFVSSFEAIDSDSAFDQFVERWGVGRMNPQFWQVFHSFTAYMEAIHPLEAGVYDMNRYGHW</sequence>
<keyword evidence="1" id="KW-0413">Isomerase</keyword>
<gene>
    <name evidence="1" type="ORF">SAMN03080615_02581</name>
</gene>
<dbReference type="EMBL" id="FOGB01000007">
    <property type="protein sequence ID" value="SEQ74379.1"/>
    <property type="molecule type" value="Genomic_DNA"/>
</dbReference>
<evidence type="ECO:0000313" key="1">
    <source>
        <dbReference type="EMBL" id="SEQ74379.1"/>
    </source>
</evidence>